<feature type="domain" description="Creatinase N-terminal" evidence="5">
    <location>
        <begin position="5"/>
        <end position="129"/>
    </location>
</feature>
<dbReference type="AlphaFoldDB" id="A0A9D1LCS6"/>
<evidence type="ECO:0000259" key="4">
    <source>
        <dbReference type="Pfam" id="PF00557"/>
    </source>
</evidence>
<dbReference type="SUPFAM" id="SSF53092">
    <property type="entry name" value="Creatinase/prolidase N-terminal domain"/>
    <property type="match status" value="1"/>
</dbReference>
<evidence type="ECO:0000256" key="3">
    <source>
        <dbReference type="RuleBase" id="RU000590"/>
    </source>
</evidence>
<reference evidence="6" key="2">
    <citation type="journal article" date="2021" name="PeerJ">
        <title>Extensive microbial diversity within the chicken gut microbiome revealed by metagenomics and culture.</title>
        <authorList>
            <person name="Gilroy R."/>
            <person name="Ravi A."/>
            <person name="Getino M."/>
            <person name="Pursley I."/>
            <person name="Horton D.L."/>
            <person name="Alikhan N.F."/>
            <person name="Baker D."/>
            <person name="Gharbi K."/>
            <person name="Hall N."/>
            <person name="Watson M."/>
            <person name="Adriaenssens E.M."/>
            <person name="Foster-Nyarko E."/>
            <person name="Jarju S."/>
            <person name="Secka A."/>
            <person name="Antonio M."/>
            <person name="Oren A."/>
            <person name="Chaudhuri R.R."/>
            <person name="La Ragione R."/>
            <person name="Hildebrand F."/>
            <person name="Pallen M.J."/>
        </authorList>
    </citation>
    <scope>NUCLEOTIDE SEQUENCE</scope>
    <source>
        <strain evidence="6">ChiHcec3-11533</strain>
    </source>
</reference>
<feature type="domain" description="Peptidase M24" evidence="4">
    <location>
        <begin position="138"/>
        <end position="340"/>
    </location>
</feature>
<dbReference type="EMBL" id="DVMU01000222">
    <property type="protein sequence ID" value="HIU34959.1"/>
    <property type="molecule type" value="Genomic_DNA"/>
</dbReference>
<dbReference type="Pfam" id="PF01321">
    <property type="entry name" value="Creatinase_N"/>
    <property type="match status" value="1"/>
</dbReference>
<dbReference type="Gene3D" id="3.40.350.10">
    <property type="entry name" value="Creatinase/prolidase N-terminal domain"/>
    <property type="match status" value="1"/>
</dbReference>
<dbReference type="InterPro" id="IPR036005">
    <property type="entry name" value="Creatinase/aminopeptidase-like"/>
</dbReference>
<dbReference type="InterPro" id="IPR001131">
    <property type="entry name" value="Peptidase_M24B_aminopep-P_CS"/>
</dbReference>
<keyword evidence="1 3" id="KW-0479">Metal-binding</keyword>
<comment type="caution">
    <text evidence="6">The sequence shown here is derived from an EMBL/GenBank/DDBJ whole genome shotgun (WGS) entry which is preliminary data.</text>
</comment>
<proteinExistence type="inferred from homology"/>
<dbReference type="CDD" id="cd01092">
    <property type="entry name" value="APP-like"/>
    <property type="match status" value="1"/>
</dbReference>
<dbReference type="InterPro" id="IPR029149">
    <property type="entry name" value="Creatin/AminoP/Spt16_N"/>
</dbReference>
<dbReference type="Pfam" id="PF00557">
    <property type="entry name" value="Peptidase_M24"/>
    <property type="match status" value="1"/>
</dbReference>
<reference evidence="6" key="1">
    <citation type="submission" date="2020-10" db="EMBL/GenBank/DDBJ databases">
        <authorList>
            <person name="Gilroy R."/>
        </authorList>
    </citation>
    <scope>NUCLEOTIDE SEQUENCE</scope>
    <source>
        <strain evidence="6">ChiHcec3-11533</strain>
    </source>
</reference>
<dbReference type="PANTHER" id="PTHR46112">
    <property type="entry name" value="AMINOPEPTIDASE"/>
    <property type="match status" value="1"/>
</dbReference>
<dbReference type="GO" id="GO:0004177">
    <property type="term" value="F:aminopeptidase activity"/>
    <property type="evidence" value="ECO:0007669"/>
    <property type="project" value="UniProtKB-KW"/>
</dbReference>
<dbReference type="InterPro" id="IPR050659">
    <property type="entry name" value="Peptidase_M24B"/>
</dbReference>
<name>A0A9D1LCS6_9FIRM</name>
<dbReference type="PANTHER" id="PTHR46112:SF3">
    <property type="entry name" value="AMINOPEPTIDASE YPDF"/>
    <property type="match status" value="1"/>
</dbReference>
<dbReference type="Gene3D" id="3.90.230.10">
    <property type="entry name" value="Creatinase/methionine aminopeptidase superfamily"/>
    <property type="match status" value="1"/>
</dbReference>
<keyword evidence="6" id="KW-0031">Aminopeptidase</keyword>
<protein>
    <submittedName>
        <fullName evidence="6">Aminopeptidase P family protein</fullName>
    </submittedName>
</protein>
<organism evidence="6 7">
    <name type="scientific">Candidatus Pullichristensenella excrementigallinarum</name>
    <dbReference type="NCBI Taxonomy" id="2840907"/>
    <lineage>
        <taxon>Bacteria</taxon>
        <taxon>Bacillati</taxon>
        <taxon>Bacillota</taxon>
        <taxon>Clostridia</taxon>
        <taxon>Candidatus Pullichristensenella</taxon>
    </lineage>
</organism>
<dbReference type="InterPro" id="IPR000587">
    <property type="entry name" value="Creatinase_N"/>
</dbReference>
<keyword evidence="2" id="KW-0378">Hydrolase</keyword>
<comment type="similarity">
    <text evidence="3">Belongs to the peptidase M24B family.</text>
</comment>
<dbReference type="GO" id="GO:0046872">
    <property type="term" value="F:metal ion binding"/>
    <property type="evidence" value="ECO:0007669"/>
    <property type="project" value="UniProtKB-KW"/>
</dbReference>
<dbReference type="InterPro" id="IPR000994">
    <property type="entry name" value="Pept_M24"/>
</dbReference>
<gene>
    <name evidence="6" type="ORF">IAB02_10385</name>
</gene>
<accession>A0A9D1LCS6</accession>
<evidence type="ECO:0000256" key="1">
    <source>
        <dbReference type="ARBA" id="ARBA00022723"/>
    </source>
</evidence>
<dbReference type="SUPFAM" id="SSF55920">
    <property type="entry name" value="Creatinase/aminopeptidase"/>
    <property type="match status" value="1"/>
</dbReference>
<evidence type="ECO:0000256" key="2">
    <source>
        <dbReference type="ARBA" id="ARBA00022801"/>
    </source>
</evidence>
<dbReference type="PROSITE" id="PS00491">
    <property type="entry name" value="PROLINE_PEPTIDASE"/>
    <property type="match status" value="1"/>
</dbReference>
<sequence>MQKHRLVRVLQGMDALGLEQILVSAPASVFYLTGAWVDPGERMFALHLHKSGEIRLFANRLFALRGNVDIPLTEFDDTEDPIPLLAESVRPGRLGIDKTWPSQFTIRLMEYRSDVCPVLGSKPVDDARMCKDEAELSLLRESSRKNDEAIVRAMAAIRPGVRESDVARAYQQATRDLGAEDASFPPLICFGANCAEPHHATDDTPLRSGDSVILDVGLLWRHYCSDMTRTVFFGNPTDEQKRVYDLVLKANCAGRAAARPGVPMREIDFAARKVIEDAGYGQYFLHRTGHGVGLEVHEPPNASATDETIARPGMVFSVEPGVYLPGQFGVRVEDLVAITEDGAETLNELPREMRVIAP</sequence>
<dbReference type="Proteomes" id="UP000824072">
    <property type="component" value="Unassembled WGS sequence"/>
</dbReference>
<evidence type="ECO:0000313" key="7">
    <source>
        <dbReference type="Proteomes" id="UP000824072"/>
    </source>
</evidence>
<evidence type="ECO:0000313" key="6">
    <source>
        <dbReference type="EMBL" id="HIU34959.1"/>
    </source>
</evidence>
<keyword evidence="6" id="KW-0645">Protease</keyword>
<evidence type="ECO:0000259" key="5">
    <source>
        <dbReference type="Pfam" id="PF01321"/>
    </source>
</evidence>